<keyword evidence="5" id="KW-1185">Reference proteome</keyword>
<name>A0A0P0F1E3_AZOBR</name>
<dbReference type="RefSeq" id="WP_051140448.1">
    <property type="nucleotide sequence ID" value="NZ_CP012915.1"/>
</dbReference>
<evidence type="ECO:0000313" key="4">
    <source>
        <dbReference type="Proteomes" id="UP000298774"/>
    </source>
</evidence>
<feature type="domain" description="HTH cro/C1-type" evidence="1">
    <location>
        <begin position="40"/>
        <end position="96"/>
    </location>
</feature>
<evidence type="ECO:0000313" key="5">
    <source>
        <dbReference type="Proteomes" id="UP001277471"/>
    </source>
</evidence>
<keyword evidence="3" id="KW-0614">Plasmid</keyword>
<dbReference type="Gene3D" id="1.10.260.40">
    <property type="entry name" value="lambda repressor-like DNA-binding domains"/>
    <property type="match status" value="1"/>
</dbReference>
<dbReference type="CDD" id="cd00093">
    <property type="entry name" value="HTH_XRE"/>
    <property type="match status" value="1"/>
</dbReference>
<geneLocation type="plasmid" evidence="3 4">
    <name>p1</name>
</geneLocation>
<reference evidence="2 5" key="2">
    <citation type="submission" date="2023-11" db="EMBL/GenBank/DDBJ databases">
        <title>MicrobeMod: A computational toolkit for identifying prokaryotic methylation and restriction-modification with nanopore sequencing.</title>
        <authorList>
            <person name="Crits-Christoph A."/>
            <person name="Kang S.C."/>
            <person name="Lee H."/>
            <person name="Ostrov N."/>
        </authorList>
    </citation>
    <scope>NUCLEOTIDE SEQUENCE [LARGE SCALE GENOMIC DNA]</scope>
    <source>
        <strain evidence="2 5">ATCC 29145</strain>
    </source>
</reference>
<dbReference type="SUPFAM" id="SSF47413">
    <property type="entry name" value="lambda repressor-like DNA-binding domains"/>
    <property type="match status" value="1"/>
</dbReference>
<organism evidence="3 4">
    <name type="scientific">Azospirillum brasilense</name>
    <dbReference type="NCBI Taxonomy" id="192"/>
    <lineage>
        <taxon>Bacteria</taxon>
        <taxon>Pseudomonadati</taxon>
        <taxon>Pseudomonadota</taxon>
        <taxon>Alphaproteobacteria</taxon>
        <taxon>Rhodospirillales</taxon>
        <taxon>Azospirillaceae</taxon>
        <taxon>Azospirillum</taxon>
    </lineage>
</organism>
<dbReference type="GO" id="GO:0003677">
    <property type="term" value="F:DNA binding"/>
    <property type="evidence" value="ECO:0007669"/>
    <property type="project" value="InterPro"/>
</dbReference>
<proteinExistence type="predicted"/>
<sequence>MEDRKDEGKLTLAEGSGNVFADLGLADAEETMAKARLAGQIALAIRDLDLTQKQAAERMGLDQPKVSALIRGKLTGFSIERLVRGLVALGRDVEITVRPKPDSRDHARVVVMER</sequence>
<dbReference type="InterPro" id="IPR039554">
    <property type="entry name" value="HigA2-like_HTH"/>
</dbReference>
<dbReference type="KEGG" id="abf:AMK58_15820"/>
<dbReference type="Proteomes" id="UP001277471">
    <property type="component" value="Unassembled WGS sequence"/>
</dbReference>
<reference evidence="3 4" key="1">
    <citation type="submission" date="2018-09" db="EMBL/GenBank/DDBJ databases">
        <title>Whole genome based analysis of evolution and adaptive divergence in Indian and Brazilian strains of Azospirillum brasilense.</title>
        <authorList>
            <person name="Singh C."/>
            <person name="Tripathi A.K."/>
        </authorList>
    </citation>
    <scope>NUCLEOTIDE SEQUENCE [LARGE SCALE GENOMIC DNA]</scope>
    <source>
        <strain evidence="3 4">MTCC4038</strain>
        <plasmid evidence="3 4">p1</plasmid>
    </source>
</reference>
<dbReference type="Pfam" id="PF13744">
    <property type="entry name" value="HTH_37"/>
    <property type="match status" value="1"/>
</dbReference>
<dbReference type="AlphaFoldDB" id="A0A0P0F1E3"/>
<evidence type="ECO:0000259" key="1">
    <source>
        <dbReference type="SMART" id="SM00530"/>
    </source>
</evidence>
<dbReference type="InterPro" id="IPR001387">
    <property type="entry name" value="Cro/C1-type_HTH"/>
</dbReference>
<dbReference type="GeneID" id="56453035"/>
<evidence type="ECO:0000313" key="3">
    <source>
        <dbReference type="EMBL" id="QCO11567.1"/>
    </source>
</evidence>
<dbReference type="EMBL" id="JAWXYC010000003">
    <property type="protein sequence ID" value="MDX5951383.1"/>
    <property type="molecule type" value="Genomic_DNA"/>
</dbReference>
<dbReference type="InterPro" id="IPR010982">
    <property type="entry name" value="Lambda_DNA-bd_dom_sf"/>
</dbReference>
<accession>A0A0P0F1E3</accession>
<protein>
    <submittedName>
        <fullName evidence="2">Helix-turn-helix transcriptional regulator</fullName>
    </submittedName>
    <submittedName>
        <fullName evidence="3">XRE family transcriptional regulator</fullName>
    </submittedName>
</protein>
<dbReference type="EMBL" id="CP032340">
    <property type="protein sequence ID" value="QCO11567.1"/>
    <property type="molecule type" value="Genomic_DNA"/>
</dbReference>
<dbReference type="SMART" id="SM00530">
    <property type="entry name" value="HTH_XRE"/>
    <property type="match status" value="1"/>
</dbReference>
<evidence type="ECO:0000313" key="2">
    <source>
        <dbReference type="EMBL" id="MDX5951383.1"/>
    </source>
</evidence>
<dbReference type="Proteomes" id="UP000298774">
    <property type="component" value="Plasmid p1"/>
</dbReference>
<gene>
    <name evidence="3" type="ORF">D3868_21605</name>
    <name evidence="2" type="ORF">SIM66_09280</name>
</gene>